<evidence type="ECO:0000313" key="2">
    <source>
        <dbReference type="EMBL" id="MBE4907094.1"/>
    </source>
</evidence>
<protein>
    <submittedName>
        <fullName evidence="2">NERD domain-containing protein</fullName>
    </submittedName>
</protein>
<dbReference type="PROSITE" id="PS50965">
    <property type="entry name" value="NERD"/>
    <property type="match status" value="1"/>
</dbReference>
<dbReference type="RefSeq" id="WP_193534570.1">
    <property type="nucleotide sequence ID" value="NZ_JADCLJ010000007.1"/>
</dbReference>
<dbReference type="Pfam" id="PF08378">
    <property type="entry name" value="NERD"/>
    <property type="match status" value="1"/>
</dbReference>
<sequence>MIIKPRTKPLSLLKLEALLRRLPQTHPKRPKIEEDFAKRLAGYKGEQSLDFYLSLLPEQDIHIFHDLRLPYKNHHFQMDTLLVTSSFISILEAKHFKGTIIFDQAFSQMIRILDDKEEAYPDPIQQAKSHRNKLQGLLERFNIPPLPIIPLVVITNSYSLLKPSQSASKLPSMVIRSSLLPEKIEDIKLKHKEDILSKNEIKKLSKGLIKLNTPLDQDILEVYRLSEQDLLSGVHCPSCFALPIMKKRGKWVCPACATESQDAHIFSLYDYSLLIGSTITNQKARKFLNLASESTTKKLLRSLQSPYSGIKKGREYYLCFEKYMSNP</sequence>
<evidence type="ECO:0000313" key="3">
    <source>
        <dbReference type="Proteomes" id="UP001516662"/>
    </source>
</evidence>
<dbReference type="Pfam" id="PF06677">
    <property type="entry name" value="Auto_anti-p27"/>
    <property type="match status" value="1"/>
</dbReference>
<gene>
    <name evidence="2" type="ORF">IMZ08_03355</name>
</gene>
<dbReference type="InterPro" id="IPR011528">
    <property type="entry name" value="NERD"/>
</dbReference>
<name>A0ABR9QFS6_9BACI</name>
<reference evidence="2 3" key="1">
    <citation type="submission" date="2020-10" db="EMBL/GenBank/DDBJ databases">
        <title>Bacillus sp. HD4P25, an endophyte from a halophyte.</title>
        <authorList>
            <person name="Sun J.-Q."/>
        </authorList>
    </citation>
    <scope>NUCLEOTIDE SEQUENCE [LARGE SCALE GENOMIC DNA]</scope>
    <source>
        <strain evidence="2 3">YIM 93174</strain>
    </source>
</reference>
<organism evidence="2 3">
    <name type="scientific">Litchfieldia luteola</name>
    <dbReference type="NCBI Taxonomy" id="682179"/>
    <lineage>
        <taxon>Bacteria</taxon>
        <taxon>Bacillati</taxon>
        <taxon>Bacillota</taxon>
        <taxon>Bacilli</taxon>
        <taxon>Bacillales</taxon>
        <taxon>Bacillaceae</taxon>
        <taxon>Litchfieldia</taxon>
    </lineage>
</organism>
<dbReference type="InterPro" id="IPR009563">
    <property type="entry name" value="SSSCA1"/>
</dbReference>
<dbReference type="EMBL" id="JADCLJ010000007">
    <property type="protein sequence ID" value="MBE4907094.1"/>
    <property type="molecule type" value="Genomic_DNA"/>
</dbReference>
<accession>A0ABR9QFS6</accession>
<keyword evidence="3" id="KW-1185">Reference proteome</keyword>
<evidence type="ECO:0000259" key="1">
    <source>
        <dbReference type="PROSITE" id="PS50965"/>
    </source>
</evidence>
<proteinExistence type="predicted"/>
<feature type="domain" description="NERD" evidence="1">
    <location>
        <begin position="41"/>
        <end position="157"/>
    </location>
</feature>
<comment type="caution">
    <text evidence="2">The sequence shown here is derived from an EMBL/GenBank/DDBJ whole genome shotgun (WGS) entry which is preliminary data.</text>
</comment>
<dbReference type="Proteomes" id="UP001516662">
    <property type="component" value="Unassembled WGS sequence"/>
</dbReference>